<dbReference type="RefSeq" id="WP_344818312.1">
    <property type="nucleotide sequence ID" value="NZ_BAABCP010000001.1"/>
</dbReference>
<dbReference type="InterPro" id="IPR029032">
    <property type="entry name" value="AhpD-like"/>
</dbReference>
<proteinExistence type="predicted"/>
<sequence>MSHFYDKEKDASFTSVYKAETPDILNAFADFNNAVFAAEGREIPLKYRELIAVAVSTTTQCVYCIDAHTQKAIAAGATDAELAEVAWVSSAIRAGGAYAHGRLAFKTASEHRH</sequence>
<dbReference type="NCBIfam" id="TIGR00778">
    <property type="entry name" value="ahpD_dom"/>
    <property type="match status" value="1"/>
</dbReference>
<organism evidence="2 3">
    <name type="scientific">Microbacterium soli</name>
    <dbReference type="NCBI Taxonomy" id="446075"/>
    <lineage>
        <taxon>Bacteria</taxon>
        <taxon>Bacillati</taxon>
        <taxon>Actinomycetota</taxon>
        <taxon>Actinomycetes</taxon>
        <taxon>Micrococcales</taxon>
        <taxon>Microbacteriaceae</taxon>
        <taxon>Microbacterium</taxon>
    </lineage>
</organism>
<dbReference type="PANTHER" id="PTHR33930:SF2">
    <property type="entry name" value="BLR3452 PROTEIN"/>
    <property type="match status" value="1"/>
</dbReference>
<keyword evidence="3" id="KW-1185">Reference proteome</keyword>
<dbReference type="InterPro" id="IPR004675">
    <property type="entry name" value="AhpD_core"/>
</dbReference>
<gene>
    <name evidence="2" type="ORF">GCM10022383_08950</name>
</gene>
<dbReference type="InterPro" id="IPR003779">
    <property type="entry name" value="CMD-like"/>
</dbReference>
<comment type="caution">
    <text evidence="2">The sequence shown here is derived from an EMBL/GenBank/DDBJ whole genome shotgun (WGS) entry which is preliminary data.</text>
</comment>
<evidence type="ECO:0000313" key="2">
    <source>
        <dbReference type="EMBL" id="GAA3932649.1"/>
    </source>
</evidence>
<evidence type="ECO:0000259" key="1">
    <source>
        <dbReference type="Pfam" id="PF02627"/>
    </source>
</evidence>
<dbReference type="PANTHER" id="PTHR33930">
    <property type="entry name" value="ALKYL HYDROPEROXIDE REDUCTASE AHPD"/>
    <property type="match status" value="1"/>
</dbReference>
<feature type="domain" description="Carboxymuconolactone decarboxylase-like" evidence="1">
    <location>
        <begin position="22"/>
        <end position="105"/>
    </location>
</feature>
<dbReference type="Proteomes" id="UP001501591">
    <property type="component" value="Unassembled WGS sequence"/>
</dbReference>
<dbReference type="EMBL" id="BAABCP010000001">
    <property type="protein sequence ID" value="GAA3932649.1"/>
    <property type="molecule type" value="Genomic_DNA"/>
</dbReference>
<accession>A0ABP7MY67</accession>
<evidence type="ECO:0000313" key="3">
    <source>
        <dbReference type="Proteomes" id="UP001501591"/>
    </source>
</evidence>
<dbReference type="SUPFAM" id="SSF69118">
    <property type="entry name" value="AhpD-like"/>
    <property type="match status" value="1"/>
</dbReference>
<dbReference type="Gene3D" id="1.20.1290.10">
    <property type="entry name" value="AhpD-like"/>
    <property type="match status" value="1"/>
</dbReference>
<name>A0ABP7MY67_9MICO</name>
<reference evidence="3" key="1">
    <citation type="journal article" date="2019" name="Int. J. Syst. Evol. Microbiol.">
        <title>The Global Catalogue of Microorganisms (GCM) 10K type strain sequencing project: providing services to taxonomists for standard genome sequencing and annotation.</title>
        <authorList>
            <consortium name="The Broad Institute Genomics Platform"/>
            <consortium name="The Broad Institute Genome Sequencing Center for Infectious Disease"/>
            <person name="Wu L."/>
            <person name="Ma J."/>
        </authorList>
    </citation>
    <scope>NUCLEOTIDE SEQUENCE [LARGE SCALE GENOMIC DNA]</scope>
    <source>
        <strain evidence="3">JCM 17024</strain>
    </source>
</reference>
<dbReference type="Pfam" id="PF02627">
    <property type="entry name" value="CMD"/>
    <property type="match status" value="1"/>
</dbReference>
<protein>
    <submittedName>
        <fullName evidence="2">Carboxymuconolactone decarboxylase family protein</fullName>
    </submittedName>
</protein>